<gene>
    <name evidence="5" type="ORF">TGP89_290190</name>
</gene>
<reference evidence="5 6" key="1">
    <citation type="submission" date="2014-03" db="EMBL/GenBank/DDBJ databases">
        <authorList>
            <person name="Sibley D."/>
            <person name="Venepally P."/>
            <person name="Karamycheva S."/>
            <person name="Hadjithomas M."/>
            <person name="Khan A."/>
            <person name="Brunk B."/>
            <person name="Roos D."/>
            <person name="Caler E."/>
            <person name="Lorenzi H."/>
        </authorList>
    </citation>
    <scope>NUCLEOTIDE SEQUENCE [LARGE SCALE GENOMIC DNA]</scope>
    <source>
        <strain evidence="6">p89</strain>
    </source>
</reference>
<dbReference type="EMBL" id="AEYI02001764">
    <property type="protein sequence ID" value="KFG33410.1"/>
    <property type="molecule type" value="Genomic_DNA"/>
</dbReference>
<comment type="similarity">
    <text evidence="1">Belongs to the SPT2 family.</text>
</comment>
<feature type="coiled-coil region" evidence="3">
    <location>
        <begin position="754"/>
        <end position="781"/>
    </location>
</feature>
<feature type="compositionally biased region" description="Basic and acidic residues" evidence="4">
    <location>
        <begin position="26"/>
        <end position="66"/>
    </location>
</feature>
<dbReference type="GO" id="GO:0003677">
    <property type="term" value="F:DNA binding"/>
    <property type="evidence" value="ECO:0007669"/>
    <property type="project" value="TreeGrafter"/>
</dbReference>
<feature type="compositionally biased region" description="Polar residues" evidence="4">
    <location>
        <begin position="437"/>
        <end position="448"/>
    </location>
</feature>
<feature type="compositionally biased region" description="Basic and acidic residues" evidence="4">
    <location>
        <begin position="676"/>
        <end position="687"/>
    </location>
</feature>
<name>A0A086JMP2_TOXGO</name>
<accession>A0A086JMP2</accession>
<dbReference type="Pfam" id="PF08243">
    <property type="entry name" value="SPT2"/>
    <property type="match status" value="1"/>
</dbReference>
<evidence type="ECO:0000313" key="5">
    <source>
        <dbReference type="EMBL" id="KFG33410.1"/>
    </source>
</evidence>
<feature type="compositionally biased region" description="Pro residues" evidence="4">
    <location>
        <begin position="135"/>
        <end position="147"/>
    </location>
</feature>
<feature type="region of interest" description="Disordered" evidence="4">
    <location>
        <begin position="223"/>
        <end position="271"/>
    </location>
</feature>
<feature type="region of interest" description="Disordered" evidence="4">
    <location>
        <begin position="295"/>
        <end position="500"/>
    </location>
</feature>
<dbReference type="VEuPathDB" id="ToxoDB:TGP89_290190"/>
<evidence type="ECO:0000256" key="4">
    <source>
        <dbReference type="SAM" id="MobiDB-lite"/>
    </source>
</evidence>
<dbReference type="InterPro" id="IPR013256">
    <property type="entry name" value="Chromatin_SPT2"/>
</dbReference>
<dbReference type="OrthoDB" id="332669at2759"/>
<proteinExistence type="inferred from homology"/>
<feature type="compositionally biased region" description="Basic and acidic residues" evidence="4">
    <location>
        <begin position="381"/>
        <end position="396"/>
    </location>
</feature>
<dbReference type="GO" id="GO:0006334">
    <property type="term" value="P:nucleosome assembly"/>
    <property type="evidence" value="ECO:0007669"/>
    <property type="project" value="TreeGrafter"/>
</dbReference>
<evidence type="ECO:0000256" key="3">
    <source>
        <dbReference type="SAM" id="Coils"/>
    </source>
</evidence>
<dbReference type="GO" id="GO:0042393">
    <property type="term" value="F:histone binding"/>
    <property type="evidence" value="ECO:0007669"/>
    <property type="project" value="TreeGrafter"/>
</dbReference>
<comment type="caution">
    <text evidence="5">The sequence shown here is derived from an EMBL/GenBank/DDBJ whole genome shotgun (WGS) entry which is preliminary data.</text>
</comment>
<dbReference type="AlphaFoldDB" id="A0A086JMP2"/>
<evidence type="ECO:0000313" key="6">
    <source>
        <dbReference type="Proteomes" id="UP000028828"/>
    </source>
</evidence>
<feature type="region of interest" description="Disordered" evidence="4">
    <location>
        <begin position="643"/>
        <end position="716"/>
    </location>
</feature>
<dbReference type="SMART" id="SM00784">
    <property type="entry name" value="SPT2"/>
    <property type="match status" value="1"/>
</dbReference>
<evidence type="ECO:0000256" key="1">
    <source>
        <dbReference type="ARBA" id="ARBA00006461"/>
    </source>
</evidence>
<feature type="region of interest" description="Disordered" evidence="4">
    <location>
        <begin position="127"/>
        <end position="202"/>
    </location>
</feature>
<evidence type="ECO:0000256" key="2">
    <source>
        <dbReference type="ARBA" id="ARBA00023054"/>
    </source>
</evidence>
<feature type="compositionally biased region" description="Low complexity" evidence="4">
    <location>
        <begin position="357"/>
        <end position="374"/>
    </location>
</feature>
<dbReference type="GO" id="GO:0006360">
    <property type="term" value="P:transcription by RNA polymerase I"/>
    <property type="evidence" value="ECO:0007669"/>
    <property type="project" value="TreeGrafter"/>
</dbReference>
<protein>
    <submittedName>
        <fullName evidence="5">SPT2 chromatin</fullName>
    </submittedName>
</protein>
<feature type="compositionally biased region" description="Basic and acidic residues" evidence="4">
    <location>
        <begin position="331"/>
        <end position="347"/>
    </location>
</feature>
<dbReference type="PANTHER" id="PTHR22691">
    <property type="entry name" value="YEAST SPT2-RELATED"/>
    <property type="match status" value="1"/>
</dbReference>
<feature type="compositionally biased region" description="Basic and acidic residues" evidence="4">
    <location>
        <begin position="643"/>
        <end position="655"/>
    </location>
</feature>
<dbReference type="Proteomes" id="UP000028828">
    <property type="component" value="Unassembled WGS sequence"/>
</dbReference>
<dbReference type="GO" id="GO:0005730">
    <property type="term" value="C:nucleolus"/>
    <property type="evidence" value="ECO:0007669"/>
    <property type="project" value="TreeGrafter"/>
</dbReference>
<feature type="compositionally biased region" description="Acidic residues" evidence="4">
    <location>
        <begin position="690"/>
        <end position="708"/>
    </location>
</feature>
<feature type="region of interest" description="Disordered" evidence="4">
    <location>
        <begin position="25"/>
        <end position="66"/>
    </location>
</feature>
<dbReference type="PANTHER" id="PTHR22691:SF8">
    <property type="entry name" value="PROTEIN SPT2 HOMOLOG"/>
    <property type="match status" value="1"/>
</dbReference>
<sequence>MDRLDELLLPERNFLVQKPITSPLESRLRRDRDSAFSRNRTERTAPARADVSVEERRREERKREEEAIDKWRADRKRELVVFLRRANRELLSGPEVNKAIAQFKALTESPETVLPPADVLQSLSRERLKTQSPYELPPEQKPTPTPAGPLTASQRLSLQLRERGAQLARLREREEERRLEEEHRVGEPRRPRAGSGGVRRAHSFLRGVNTVRAGPLRVPGRMSFEESRRKAQRHGVVVTKTRPKATKDETDTPGTGEDASDSVGTGVNGISKPVKRWVNGKVIVEKWSGSSSLVYLSQRSSGPKEEPAHAGASLPSAGRPDWAVAAASTSCRDKSEQSETQKVKEVDPPLSARGTGQSQRPQRQSDPSSHSPRPACLPRDTAVEIPDRRTCTDSRGKRPRSPGPFGVREASGEPRHTSQPHGSPLNGRGFRKLPGSRISSPAKTSGGKSQEKLPAAREAASSPNSVWSPVTAARSAASSGVPKAHASREKHGSAHPGEACCRPRAFWAPSLTPTGSRGSVSRAPESKNALAAGKARAQFVVPDVLGRKPPAAAPTPKRYICGVPQPDRSACVRGSGIASGLPGLRTLGGGRGVRPSLPACLSAQNSGLSTEKTRDLCAKTGGAPSGQSVWRAPLHLERRELEARHRGADREGGEREEFDDADSARLPCTGLFNRPSRPEWRASERGSWDSPEEDDDLDDFIVEDEEAGEAASNWQAEMRRVTGYDPRNFAGRFEGECAESGFHQQLQEEQYSGQIGAQEDAEEYAKLLEEAREERRLEKRRSRQG</sequence>
<feature type="compositionally biased region" description="Basic and acidic residues" evidence="4">
    <location>
        <begin position="160"/>
        <end position="190"/>
    </location>
</feature>
<organism evidence="5 6">
    <name type="scientific">Toxoplasma gondii p89</name>
    <dbReference type="NCBI Taxonomy" id="943119"/>
    <lineage>
        <taxon>Eukaryota</taxon>
        <taxon>Sar</taxon>
        <taxon>Alveolata</taxon>
        <taxon>Apicomplexa</taxon>
        <taxon>Conoidasida</taxon>
        <taxon>Coccidia</taxon>
        <taxon>Eucoccidiorida</taxon>
        <taxon>Eimeriorina</taxon>
        <taxon>Sarcocystidae</taxon>
        <taxon>Toxoplasma</taxon>
    </lineage>
</organism>
<keyword evidence="2 3" id="KW-0175">Coiled coil</keyword>